<reference evidence="3" key="1">
    <citation type="submission" date="2022-01" db="EMBL/GenBank/DDBJ databases">
        <title>Genome Sequence Resource for Two Populations of Ditylenchus destructor, the Migratory Endoparasitic Phytonematode.</title>
        <authorList>
            <person name="Zhang H."/>
            <person name="Lin R."/>
            <person name="Xie B."/>
        </authorList>
    </citation>
    <scope>NUCLEOTIDE SEQUENCE</scope>
    <source>
        <strain evidence="3">BazhouSP</strain>
    </source>
</reference>
<evidence type="ECO:0000256" key="2">
    <source>
        <dbReference type="SAM" id="Phobius"/>
    </source>
</evidence>
<keyword evidence="2" id="KW-0472">Membrane</keyword>
<accession>A0AAD4RCZ8</accession>
<gene>
    <name evidence="3" type="ORF">DdX_00503</name>
</gene>
<feature type="transmembrane region" description="Helical" evidence="2">
    <location>
        <begin position="117"/>
        <end position="140"/>
    </location>
</feature>
<organism evidence="3 4">
    <name type="scientific">Ditylenchus destructor</name>
    <dbReference type="NCBI Taxonomy" id="166010"/>
    <lineage>
        <taxon>Eukaryota</taxon>
        <taxon>Metazoa</taxon>
        <taxon>Ecdysozoa</taxon>
        <taxon>Nematoda</taxon>
        <taxon>Chromadorea</taxon>
        <taxon>Rhabditida</taxon>
        <taxon>Tylenchina</taxon>
        <taxon>Tylenchomorpha</taxon>
        <taxon>Sphaerularioidea</taxon>
        <taxon>Anguinidae</taxon>
        <taxon>Anguininae</taxon>
        <taxon>Ditylenchus</taxon>
    </lineage>
</organism>
<name>A0AAD4RCZ8_9BILA</name>
<evidence type="ECO:0000256" key="1">
    <source>
        <dbReference type="SAM" id="MobiDB-lite"/>
    </source>
</evidence>
<proteinExistence type="predicted"/>
<sequence>MTELSRPQQVPSAPIALSPENHPETGRSRKKSPIAVELQSLGDEELRNASFDIFQDDDDGSTNFDPTHFVPRLGVFGAPACRWTSSVMSLIGMMSGMVLATGGICILLFFIDEEPTIMPLGVTLLVVGTLLLLLGVIMWLSEFMCNDCLGKLHKKIQEAPLKNAIKRRSRMASRASNSITGSRAGSRLSEVSYRTNGTHKTVSTRY</sequence>
<protein>
    <submittedName>
        <fullName evidence="3">Uncharacterized protein</fullName>
    </submittedName>
</protein>
<dbReference type="AlphaFoldDB" id="A0AAD4RCZ8"/>
<comment type="caution">
    <text evidence="3">The sequence shown here is derived from an EMBL/GenBank/DDBJ whole genome shotgun (WGS) entry which is preliminary data.</text>
</comment>
<keyword evidence="4" id="KW-1185">Reference proteome</keyword>
<feature type="transmembrane region" description="Helical" evidence="2">
    <location>
        <begin position="90"/>
        <end position="111"/>
    </location>
</feature>
<keyword evidence="2" id="KW-1133">Transmembrane helix</keyword>
<dbReference type="Proteomes" id="UP001201812">
    <property type="component" value="Unassembled WGS sequence"/>
</dbReference>
<evidence type="ECO:0000313" key="4">
    <source>
        <dbReference type="Proteomes" id="UP001201812"/>
    </source>
</evidence>
<keyword evidence="2" id="KW-0812">Transmembrane</keyword>
<evidence type="ECO:0000313" key="3">
    <source>
        <dbReference type="EMBL" id="KAI1728332.1"/>
    </source>
</evidence>
<dbReference type="EMBL" id="JAKKPZ010000001">
    <property type="protein sequence ID" value="KAI1728332.1"/>
    <property type="molecule type" value="Genomic_DNA"/>
</dbReference>
<feature type="region of interest" description="Disordered" evidence="1">
    <location>
        <begin position="1"/>
        <end position="33"/>
    </location>
</feature>
<feature type="compositionally biased region" description="Polar residues" evidence="1">
    <location>
        <begin position="1"/>
        <end position="11"/>
    </location>
</feature>